<feature type="signal peptide" evidence="1">
    <location>
        <begin position="1"/>
        <end position="17"/>
    </location>
</feature>
<keyword evidence="1" id="KW-0732">Signal</keyword>
<proteinExistence type="predicted"/>
<feature type="domain" description="Lipid/polyisoprenoid-binding YceI-like" evidence="2">
    <location>
        <begin position="20"/>
        <end position="189"/>
    </location>
</feature>
<evidence type="ECO:0000259" key="2">
    <source>
        <dbReference type="SMART" id="SM00867"/>
    </source>
</evidence>
<comment type="caution">
    <text evidence="3">The sequence shown here is derived from an EMBL/GenBank/DDBJ whole genome shotgun (WGS) entry which is preliminary data.</text>
</comment>
<protein>
    <submittedName>
        <fullName evidence="3">YceI family protein</fullName>
    </submittedName>
</protein>
<dbReference type="OrthoDB" id="9793816at2"/>
<evidence type="ECO:0000313" key="4">
    <source>
        <dbReference type="Proteomes" id="UP000439994"/>
    </source>
</evidence>
<sequence length="193" mass="21060">MKHFIIAALLLFTSAHAQSSYTLVPEKSKLVFTSIKSGFVIEAHEFKSLSGEINEQGLASVTIDLASVETGIDIRNERMKSMLFHVEKYAQALVQTEVSLSALKNLKVGESFHRHVPVSVELHGQKQDLVAHSDVVKTSETTVTIYNTKPVLVNAAEFDLVKGIAALQKIAGLPSIATSVPVTFKLTFELPSK</sequence>
<dbReference type="AlphaFoldDB" id="A0A6N8FEI4"/>
<dbReference type="SUPFAM" id="SSF101874">
    <property type="entry name" value="YceI-like"/>
    <property type="match status" value="1"/>
</dbReference>
<dbReference type="Pfam" id="PF04264">
    <property type="entry name" value="YceI"/>
    <property type="match status" value="1"/>
</dbReference>
<gene>
    <name evidence="3" type="ORF">GNP35_09655</name>
</gene>
<dbReference type="Proteomes" id="UP000439994">
    <property type="component" value="Unassembled WGS sequence"/>
</dbReference>
<organism evidence="3 4">
    <name type="scientific">Psychrosphaera haliotis</name>
    <dbReference type="NCBI Taxonomy" id="555083"/>
    <lineage>
        <taxon>Bacteria</taxon>
        <taxon>Pseudomonadati</taxon>
        <taxon>Pseudomonadota</taxon>
        <taxon>Gammaproteobacteria</taxon>
        <taxon>Alteromonadales</taxon>
        <taxon>Pseudoalteromonadaceae</taxon>
        <taxon>Psychrosphaera</taxon>
    </lineage>
</organism>
<evidence type="ECO:0000256" key="1">
    <source>
        <dbReference type="SAM" id="SignalP"/>
    </source>
</evidence>
<dbReference type="SMART" id="SM00867">
    <property type="entry name" value="YceI"/>
    <property type="match status" value="1"/>
</dbReference>
<dbReference type="InterPro" id="IPR007372">
    <property type="entry name" value="Lipid/polyisoprenoid-bd_YceI"/>
</dbReference>
<evidence type="ECO:0000313" key="3">
    <source>
        <dbReference type="EMBL" id="MUH72731.1"/>
    </source>
</evidence>
<dbReference type="InterPro" id="IPR036761">
    <property type="entry name" value="TTHA0802/YceI-like_sf"/>
</dbReference>
<keyword evidence="4" id="KW-1185">Reference proteome</keyword>
<name>A0A6N8FEI4_9GAMM</name>
<accession>A0A6N8FEI4</accession>
<reference evidence="3 4" key="1">
    <citation type="submission" date="2019-11" db="EMBL/GenBank/DDBJ databases">
        <title>P. haliotis isolates from Z. marina roots.</title>
        <authorList>
            <person name="Cohen M."/>
            <person name="Jospin G."/>
            <person name="Eisen J.A."/>
            <person name="Coil D.A."/>
        </authorList>
    </citation>
    <scope>NUCLEOTIDE SEQUENCE [LARGE SCALE GENOMIC DNA]</scope>
    <source>
        <strain evidence="3 4">UCD-MCMsp1aY</strain>
    </source>
</reference>
<dbReference type="Gene3D" id="2.40.128.110">
    <property type="entry name" value="Lipid/polyisoprenoid-binding, YceI-like"/>
    <property type="match status" value="1"/>
</dbReference>
<dbReference type="RefSeq" id="WP_155695883.1">
    <property type="nucleotide sequence ID" value="NZ_WOCD01000003.1"/>
</dbReference>
<dbReference type="EMBL" id="WOCD01000003">
    <property type="protein sequence ID" value="MUH72731.1"/>
    <property type="molecule type" value="Genomic_DNA"/>
</dbReference>
<dbReference type="PIRSF" id="PIRSF029811">
    <property type="entry name" value="UCP029811"/>
    <property type="match status" value="1"/>
</dbReference>
<dbReference type="InterPro" id="IPR027016">
    <property type="entry name" value="UCP029811"/>
</dbReference>
<feature type="chain" id="PRO_5027096338" evidence="1">
    <location>
        <begin position="18"/>
        <end position="193"/>
    </location>
</feature>